<evidence type="ECO:0000259" key="4">
    <source>
        <dbReference type="Pfam" id="PF00724"/>
    </source>
</evidence>
<sequence length="358" mass="37972">MTSSLFSPATLGSLQLRNRLVMAPMTRNRAAADGVPTESMTTYYTQRAGAGLIVTEGTQPSAVGQGYPNTPGIHNAEQAAGWRRVTDAVHEQGGRIYLQLMHAGRISHPSLQPDGGRPVAPSAVRPAGQVFTTEGLQDFVEPRALETEEVEAVVAEFAEAARLAVEEGGFDGVEVHGANGYLPHQFLAEGTNQRTDRYGGSAENRARFLLEVTAAVAGAVGAERVGVRLSPANSFNDIVEHETEDVYAAVVAGLEPLGLAYLHVVEGPPAVTEQIRRAWSGPMIVNPAFSLATTTDNLDALLAHGRADLVAVGRAFIANPDLVRRLEVDADLNLADESSFYGGTDAGYIDYPTLDQAA</sequence>
<accession>A0A098Y464</accession>
<comment type="cofactor">
    <cofactor evidence="1">
        <name>FMN</name>
        <dbReference type="ChEBI" id="CHEBI:58210"/>
    </cofactor>
</comment>
<comment type="caution">
    <text evidence="5">The sequence shown here is derived from an EMBL/GenBank/DDBJ whole genome shotgun (WGS) entry which is preliminary data.</text>
</comment>
<dbReference type="FunFam" id="3.20.20.70:FF:000059">
    <property type="entry name" value="N-ethylmaleimide reductase, FMN-linked"/>
    <property type="match status" value="1"/>
</dbReference>
<keyword evidence="6" id="KW-1185">Reference proteome</keyword>
<organism evidence="5 6">
    <name type="scientific">Modestobacter caceresii</name>
    <dbReference type="NCBI Taxonomy" id="1522368"/>
    <lineage>
        <taxon>Bacteria</taxon>
        <taxon>Bacillati</taxon>
        <taxon>Actinomycetota</taxon>
        <taxon>Actinomycetes</taxon>
        <taxon>Geodermatophilales</taxon>
        <taxon>Geodermatophilaceae</taxon>
        <taxon>Modestobacter</taxon>
    </lineage>
</organism>
<keyword evidence="3" id="KW-0560">Oxidoreductase</keyword>
<dbReference type="InterPro" id="IPR001155">
    <property type="entry name" value="OxRdtase_FMN_N"/>
</dbReference>
<reference evidence="5 6" key="1">
    <citation type="submission" date="2014-07" db="EMBL/GenBank/DDBJ databases">
        <title>Biosystematic studies on Modestobacter strains isolated from extreme hyper-arid desert soil and from historic building.</title>
        <authorList>
            <person name="Bukarasam K."/>
            <person name="Bull A."/>
            <person name="Girard G."/>
            <person name="van Wezel G."/>
            <person name="Goodfellow M."/>
        </authorList>
    </citation>
    <scope>NUCLEOTIDE SEQUENCE [LARGE SCALE GENOMIC DNA]</scope>
    <source>
        <strain evidence="5 6">KNN45-2b</strain>
    </source>
</reference>
<evidence type="ECO:0000256" key="2">
    <source>
        <dbReference type="ARBA" id="ARBA00005979"/>
    </source>
</evidence>
<feature type="domain" description="NADH:flavin oxidoreductase/NADH oxidase N-terminal" evidence="4">
    <location>
        <begin position="4"/>
        <end position="329"/>
    </location>
</feature>
<gene>
    <name evidence="5" type="ORF">IN07_18465</name>
</gene>
<evidence type="ECO:0000256" key="3">
    <source>
        <dbReference type="ARBA" id="ARBA00023002"/>
    </source>
</evidence>
<evidence type="ECO:0000313" key="5">
    <source>
        <dbReference type="EMBL" id="KGH45254.1"/>
    </source>
</evidence>
<dbReference type="Gene3D" id="3.20.20.70">
    <property type="entry name" value="Aldolase class I"/>
    <property type="match status" value="1"/>
</dbReference>
<dbReference type="InterPro" id="IPR013785">
    <property type="entry name" value="Aldolase_TIM"/>
</dbReference>
<evidence type="ECO:0000313" key="6">
    <source>
        <dbReference type="Proteomes" id="UP000029713"/>
    </source>
</evidence>
<dbReference type="Proteomes" id="UP000029713">
    <property type="component" value="Unassembled WGS sequence"/>
</dbReference>
<dbReference type="PANTHER" id="PTHR22893">
    <property type="entry name" value="NADH OXIDOREDUCTASE-RELATED"/>
    <property type="match status" value="1"/>
</dbReference>
<dbReference type="RefSeq" id="WP_036338186.1">
    <property type="nucleotide sequence ID" value="NZ_JPMX01000084.1"/>
</dbReference>
<comment type="similarity">
    <text evidence="2">Belongs to the NADH:flavin oxidoreductase/NADH oxidase family.</text>
</comment>
<evidence type="ECO:0000256" key="1">
    <source>
        <dbReference type="ARBA" id="ARBA00001917"/>
    </source>
</evidence>
<dbReference type="AlphaFoldDB" id="A0A098Y464"/>
<dbReference type="STRING" id="1522368.IN07_18465"/>
<dbReference type="GO" id="GO:0016628">
    <property type="term" value="F:oxidoreductase activity, acting on the CH-CH group of donors, NAD or NADP as acceptor"/>
    <property type="evidence" value="ECO:0007669"/>
    <property type="project" value="UniProtKB-ARBA"/>
</dbReference>
<proteinExistence type="inferred from homology"/>
<name>A0A098Y464_9ACTN</name>
<dbReference type="EMBL" id="JPMX01000084">
    <property type="protein sequence ID" value="KGH45254.1"/>
    <property type="molecule type" value="Genomic_DNA"/>
</dbReference>
<dbReference type="InterPro" id="IPR045247">
    <property type="entry name" value="Oye-like"/>
</dbReference>
<dbReference type="PANTHER" id="PTHR22893:SF91">
    <property type="entry name" value="NADPH DEHYDROGENASE 2-RELATED"/>
    <property type="match status" value="1"/>
</dbReference>
<dbReference type="CDD" id="cd02933">
    <property type="entry name" value="OYE_like_FMN"/>
    <property type="match status" value="1"/>
</dbReference>
<dbReference type="GO" id="GO:0005829">
    <property type="term" value="C:cytosol"/>
    <property type="evidence" value="ECO:0007669"/>
    <property type="project" value="TreeGrafter"/>
</dbReference>
<dbReference type="OrthoDB" id="3169239at2"/>
<dbReference type="SUPFAM" id="SSF51395">
    <property type="entry name" value="FMN-linked oxidoreductases"/>
    <property type="match status" value="1"/>
</dbReference>
<dbReference type="Pfam" id="PF00724">
    <property type="entry name" value="Oxidored_FMN"/>
    <property type="match status" value="1"/>
</dbReference>
<protein>
    <recommendedName>
        <fullName evidence="4">NADH:flavin oxidoreductase/NADH oxidase N-terminal domain-containing protein</fullName>
    </recommendedName>
</protein>
<dbReference type="GO" id="GO:0010181">
    <property type="term" value="F:FMN binding"/>
    <property type="evidence" value="ECO:0007669"/>
    <property type="project" value="InterPro"/>
</dbReference>